<dbReference type="PROSITE" id="PS50850">
    <property type="entry name" value="MFS"/>
    <property type="match status" value="1"/>
</dbReference>
<sequence length="557" mass="58353">MTVSETLGQLFQHWRKPPVPVDSDSDGEGGDVYLPVADLLPPAPASAPARSWRRHRHTTARRRLSKLESMVHADHAEALEPAGVLYATVAIALLGACQFGWLLSQLNYEPFNSNCAALPVAPGDCLLFPPHTETQWTLAVSAWIAGGAVGAICSGLPADLFGRKKTLLVNAGIAIFGALVQAFATTLGTFAAGRLLSGVASGVAINVCEALISEISPPRMRGTFLTGLQVGVAIGSLAVTSAHYALSEAALRWRLLFGFPAVLGGLQLALAGVMARSPVWLVSHGRLDDAAGELARLYRPCRVDAIVAAMAAAHREEQAELAGRPPRALLFSAPYRRQLVIAIVLCAAQQLCGTPAIMYYSSTLFARAGIADPRVGNSVVNAVRTGAILTAAIVVDKWPRRTLLMGGMATQAIAAVGLVASLEAASPVGSIVATAVFIVGFCLSIGPLAWTVSSEIFPDYMQASAGSVGTMATWIGDLLVGLVYPSLARADALGNYAFGVFAVLLAAFVLFVWIVVPETNGHTAVEIQAAFGHADLHAPLDDDEAAADPWATELKSL</sequence>
<dbReference type="InterPro" id="IPR005829">
    <property type="entry name" value="Sugar_transporter_CS"/>
</dbReference>
<feature type="transmembrane region" description="Helical" evidence="15">
    <location>
        <begin position="378"/>
        <end position="395"/>
    </location>
</feature>
<comment type="catalytic activity">
    <reaction evidence="11">
        <text>D-glucosamine(out) = D-glucosamine(in)</text>
        <dbReference type="Rhea" id="RHEA:78423"/>
        <dbReference type="ChEBI" id="CHEBI:58723"/>
    </reaction>
    <physiologicalReaction direction="left-to-right" evidence="11">
        <dbReference type="Rhea" id="RHEA:78424"/>
    </physiologicalReaction>
</comment>
<evidence type="ECO:0000256" key="14">
    <source>
        <dbReference type="RuleBase" id="RU003346"/>
    </source>
</evidence>
<feature type="domain" description="Major facilitator superfamily (MFS) profile" evidence="16">
    <location>
        <begin position="88"/>
        <end position="520"/>
    </location>
</feature>
<evidence type="ECO:0000256" key="6">
    <source>
        <dbReference type="ARBA" id="ARBA00023136"/>
    </source>
</evidence>
<keyword evidence="4 15" id="KW-0812">Transmembrane</keyword>
<comment type="catalytic activity">
    <reaction evidence="12">
        <text>D-fructose(out) = D-fructose(in)</text>
        <dbReference type="Rhea" id="RHEA:60372"/>
        <dbReference type="ChEBI" id="CHEBI:37721"/>
    </reaction>
    <physiologicalReaction direction="left-to-right" evidence="12">
        <dbReference type="Rhea" id="RHEA:60373"/>
    </physiologicalReaction>
</comment>
<dbReference type="Proteomes" id="UP000243579">
    <property type="component" value="Unassembled WGS sequence"/>
</dbReference>
<dbReference type="AlphaFoldDB" id="A0A1V9Z0V4"/>
<feature type="transmembrane region" description="Helical" evidence="15">
    <location>
        <begin position="463"/>
        <end position="484"/>
    </location>
</feature>
<keyword evidence="3 14" id="KW-0813">Transport</keyword>
<evidence type="ECO:0000256" key="1">
    <source>
        <dbReference type="ARBA" id="ARBA00004141"/>
    </source>
</evidence>
<name>A0A1V9Z0V4_ACHHY</name>
<dbReference type="PANTHER" id="PTHR23503:SF8">
    <property type="entry name" value="FACILITATED GLUCOSE TRANSPORTER PROTEIN 1"/>
    <property type="match status" value="1"/>
</dbReference>
<feature type="transmembrane region" description="Helical" evidence="15">
    <location>
        <begin position="167"/>
        <end position="184"/>
    </location>
</feature>
<comment type="catalytic activity">
    <reaction evidence="8">
        <text>D-glucose(out) = D-glucose(in)</text>
        <dbReference type="Rhea" id="RHEA:60376"/>
        <dbReference type="ChEBI" id="CHEBI:4167"/>
    </reaction>
    <physiologicalReaction direction="left-to-right" evidence="8">
        <dbReference type="Rhea" id="RHEA:60377"/>
    </physiologicalReaction>
</comment>
<feature type="transmembrane region" description="Helical" evidence="15">
    <location>
        <begin position="224"/>
        <end position="246"/>
    </location>
</feature>
<evidence type="ECO:0000256" key="15">
    <source>
        <dbReference type="SAM" id="Phobius"/>
    </source>
</evidence>
<evidence type="ECO:0000256" key="13">
    <source>
        <dbReference type="ARBA" id="ARBA00044780"/>
    </source>
</evidence>
<dbReference type="InterPro" id="IPR003663">
    <property type="entry name" value="Sugar/inositol_transpt"/>
</dbReference>
<dbReference type="PROSITE" id="PS00216">
    <property type="entry name" value="SUGAR_TRANSPORT_1"/>
    <property type="match status" value="1"/>
</dbReference>
<organism evidence="17 18">
    <name type="scientific">Achlya hypogyna</name>
    <name type="common">Oomycete</name>
    <name type="synonym">Protoachlya hypogyna</name>
    <dbReference type="NCBI Taxonomy" id="1202772"/>
    <lineage>
        <taxon>Eukaryota</taxon>
        <taxon>Sar</taxon>
        <taxon>Stramenopiles</taxon>
        <taxon>Oomycota</taxon>
        <taxon>Saprolegniomycetes</taxon>
        <taxon>Saprolegniales</taxon>
        <taxon>Achlyaceae</taxon>
        <taxon>Achlya</taxon>
    </lineage>
</organism>
<evidence type="ECO:0000313" key="17">
    <source>
        <dbReference type="EMBL" id="OQR91581.1"/>
    </source>
</evidence>
<evidence type="ECO:0000256" key="10">
    <source>
        <dbReference type="ARBA" id="ARBA00044662"/>
    </source>
</evidence>
<comment type="caution">
    <text evidence="17">The sequence shown here is derived from an EMBL/GenBank/DDBJ whole genome shotgun (WGS) entry which is preliminary data.</text>
</comment>
<comment type="subunit">
    <text evidence="2">Homodimer.</text>
</comment>
<feature type="transmembrane region" description="Helical" evidence="15">
    <location>
        <begin position="402"/>
        <end position="422"/>
    </location>
</feature>
<dbReference type="OrthoDB" id="4540492at2759"/>
<dbReference type="GO" id="GO:0015149">
    <property type="term" value="F:hexose transmembrane transporter activity"/>
    <property type="evidence" value="ECO:0007669"/>
    <property type="project" value="TreeGrafter"/>
</dbReference>
<evidence type="ECO:0000259" key="16">
    <source>
        <dbReference type="PROSITE" id="PS50850"/>
    </source>
</evidence>
<dbReference type="EMBL" id="JNBR01000515">
    <property type="protein sequence ID" value="OQR91581.1"/>
    <property type="molecule type" value="Genomic_DNA"/>
</dbReference>
<dbReference type="SUPFAM" id="SSF103473">
    <property type="entry name" value="MFS general substrate transporter"/>
    <property type="match status" value="1"/>
</dbReference>
<feature type="transmembrane region" description="Helical" evidence="15">
    <location>
        <begin position="496"/>
        <end position="516"/>
    </location>
</feature>
<dbReference type="NCBIfam" id="TIGR00879">
    <property type="entry name" value="SP"/>
    <property type="match status" value="1"/>
</dbReference>
<dbReference type="Gene3D" id="1.20.1250.20">
    <property type="entry name" value="MFS general substrate transporter like domains"/>
    <property type="match status" value="1"/>
</dbReference>
<comment type="similarity">
    <text evidence="14">Belongs to the major facilitator superfamily. Sugar transporter (TC 2.A.1.1) family.</text>
</comment>
<feature type="transmembrane region" description="Helical" evidence="15">
    <location>
        <begin position="339"/>
        <end position="358"/>
    </location>
</feature>
<feature type="transmembrane region" description="Helical" evidence="15">
    <location>
        <begin position="252"/>
        <end position="275"/>
    </location>
</feature>
<dbReference type="InterPro" id="IPR020846">
    <property type="entry name" value="MFS_dom"/>
</dbReference>
<feature type="transmembrane region" description="Helical" evidence="15">
    <location>
        <begin position="428"/>
        <end position="451"/>
    </location>
</feature>
<dbReference type="InterPro" id="IPR036259">
    <property type="entry name" value="MFS_trans_sf"/>
</dbReference>
<feature type="transmembrane region" description="Helical" evidence="15">
    <location>
        <begin position="136"/>
        <end position="155"/>
    </location>
</feature>
<evidence type="ECO:0000256" key="3">
    <source>
        <dbReference type="ARBA" id="ARBA00022448"/>
    </source>
</evidence>
<evidence type="ECO:0000256" key="7">
    <source>
        <dbReference type="ARBA" id="ARBA00044637"/>
    </source>
</evidence>
<dbReference type="PRINTS" id="PR00171">
    <property type="entry name" value="SUGRTRNSPORT"/>
</dbReference>
<dbReference type="PROSITE" id="PS00217">
    <property type="entry name" value="SUGAR_TRANSPORT_2"/>
    <property type="match status" value="1"/>
</dbReference>
<evidence type="ECO:0000256" key="4">
    <source>
        <dbReference type="ARBA" id="ARBA00022692"/>
    </source>
</evidence>
<dbReference type="Pfam" id="PF00083">
    <property type="entry name" value="Sugar_tr"/>
    <property type="match status" value="1"/>
</dbReference>
<keyword evidence="18" id="KW-1185">Reference proteome</keyword>
<reference evidence="17 18" key="1">
    <citation type="journal article" date="2014" name="Genome Biol. Evol.">
        <title>The secreted proteins of Achlya hypogyna and Thraustotheca clavata identify the ancestral oomycete secretome and reveal gene acquisitions by horizontal gene transfer.</title>
        <authorList>
            <person name="Misner I."/>
            <person name="Blouin N."/>
            <person name="Leonard G."/>
            <person name="Richards T.A."/>
            <person name="Lane C.E."/>
        </authorList>
    </citation>
    <scope>NUCLEOTIDE SEQUENCE [LARGE SCALE GENOMIC DNA]</scope>
    <source>
        <strain evidence="17 18">ATCC 48635</strain>
    </source>
</reference>
<evidence type="ECO:0000256" key="11">
    <source>
        <dbReference type="ARBA" id="ARBA00044668"/>
    </source>
</evidence>
<evidence type="ECO:0000256" key="12">
    <source>
        <dbReference type="ARBA" id="ARBA00044710"/>
    </source>
</evidence>
<gene>
    <name evidence="17" type="ORF">ACHHYP_04551</name>
</gene>
<comment type="subcellular location">
    <subcellularLocation>
        <location evidence="1">Membrane</location>
        <topology evidence="1">Multi-pass membrane protein</topology>
    </subcellularLocation>
</comment>
<dbReference type="InterPro" id="IPR045263">
    <property type="entry name" value="GLUT"/>
</dbReference>
<comment type="catalytic activity">
    <reaction evidence="9">
        <text>D-xylose(out) = D-xylose(in)</text>
        <dbReference type="Rhea" id="RHEA:78427"/>
        <dbReference type="ChEBI" id="CHEBI:53455"/>
    </reaction>
    <physiologicalReaction direction="left-to-right" evidence="9">
        <dbReference type="Rhea" id="RHEA:78428"/>
    </physiologicalReaction>
</comment>
<keyword evidence="5 15" id="KW-1133">Transmembrane helix</keyword>
<protein>
    <recommendedName>
        <fullName evidence="13">Hexose transporter 1</fullName>
    </recommendedName>
</protein>
<evidence type="ECO:0000313" key="18">
    <source>
        <dbReference type="Proteomes" id="UP000243579"/>
    </source>
</evidence>
<comment type="catalytic activity">
    <reaction evidence="10">
        <text>D-mannose(out) = D-mannose(in)</text>
        <dbReference type="Rhea" id="RHEA:78391"/>
        <dbReference type="ChEBI" id="CHEBI:4208"/>
    </reaction>
    <physiologicalReaction direction="left-to-right" evidence="10">
        <dbReference type="Rhea" id="RHEA:78392"/>
    </physiologicalReaction>
</comment>
<keyword evidence="6 15" id="KW-0472">Membrane</keyword>
<dbReference type="InterPro" id="IPR005828">
    <property type="entry name" value="MFS_sugar_transport-like"/>
</dbReference>
<dbReference type="STRING" id="1202772.A0A1V9Z0V4"/>
<dbReference type="GO" id="GO:0016020">
    <property type="term" value="C:membrane"/>
    <property type="evidence" value="ECO:0007669"/>
    <property type="project" value="UniProtKB-SubCell"/>
</dbReference>
<feature type="transmembrane region" description="Helical" evidence="15">
    <location>
        <begin position="84"/>
        <end position="103"/>
    </location>
</feature>
<dbReference type="PANTHER" id="PTHR23503">
    <property type="entry name" value="SOLUTE CARRIER FAMILY 2"/>
    <property type="match status" value="1"/>
</dbReference>
<evidence type="ECO:0000256" key="5">
    <source>
        <dbReference type="ARBA" id="ARBA00022989"/>
    </source>
</evidence>
<evidence type="ECO:0000256" key="9">
    <source>
        <dbReference type="ARBA" id="ARBA00044656"/>
    </source>
</evidence>
<comment type="catalytic activity">
    <reaction evidence="7">
        <text>D-galactose(in) = D-galactose(out)</text>
        <dbReference type="Rhea" id="RHEA:34915"/>
        <dbReference type="ChEBI" id="CHEBI:4139"/>
    </reaction>
    <physiologicalReaction direction="right-to-left" evidence="7">
        <dbReference type="Rhea" id="RHEA:34917"/>
    </physiologicalReaction>
</comment>
<evidence type="ECO:0000256" key="2">
    <source>
        <dbReference type="ARBA" id="ARBA00011738"/>
    </source>
</evidence>
<proteinExistence type="inferred from homology"/>
<keyword evidence="17" id="KW-0762">Sugar transport</keyword>
<accession>A0A1V9Z0V4</accession>
<evidence type="ECO:0000256" key="8">
    <source>
        <dbReference type="ARBA" id="ARBA00044648"/>
    </source>
</evidence>